<comment type="caution">
    <text evidence="2">The sequence shown here is derived from an EMBL/GenBank/DDBJ whole genome shotgun (WGS) entry which is preliminary data.</text>
</comment>
<organism evidence="2 3">
    <name type="scientific">Pleurodeles waltl</name>
    <name type="common">Iberian ribbed newt</name>
    <dbReference type="NCBI Taxonomy" id="8319"/>
    <lineage>
        <taxon>Eukaryota</taxon>
        <taxon>Metazoa</taxon>
        <taxon>Chordata</taxon>
        <taxon>Craniata</taxon>
        <taxon>Vertebrata</taxon>
        <taxon>Euteleostomi</taxon>
        <taxon>Amphibia</taxon>
        <taxon>Batrachia</taxon>
        <taxon>Caudata</taxon>
        <taxon>Salamandroidea</taxon>
        <taxon>Salamandridae</taxon>
        <taxon>Pleurodelinae</taxon>
        <taxon>Pleurodeles</taxon>
    </lineage>
</organism>
<dbReference type="AlphaFoldDB" id="A0AAV7RHG0"/>
<feature type="region of interest" description="Disordered" evidence="1">
    <location>
        <begin position="1"/>
        <end position="32"/>
    </location>
</feature>
<gene>
    <name evidence="2" type="ORF">NDU88_003713</name>
</gene>
<keyword evidence="3" id="KW-1185">Reference proteome</keyword>
<dbReference type="EMBL" id="JANPWB010000009">
    <property type="protein sequence ID" value="KAJ1150926.1"/>
    <property type="molecule type" value="Genomic_DNA"/>
</dbReference>
<evidence type="ECO:0000256" key="1">
    <source>
        <dbReference type="SAM" id="MobiDB-lite"/>
    </source>
</evidence>
<sequence>MNGSTGGRGEQRREPRGVRVQPRGREYLPGRAVGEPECFALLTRGYQPTEAETGSPSAGAQRRKARQPESAGHVRGGLSSRAPETSEQTAELRGSRILGLAQGH</sequence>
<name>A0AAV7RHG0_PLEWA</name>
<evidence type="ECO:0000313" key="3">
    <source>
        <dbReference type="Proteomes" id="UP001066276"/>
    </source>
</evidence>
<protein>
    <submittedName>
        <fullName evidence="2">Uncharacterized protein</fullName>
    </submittedName>
</protein>
<feature type="region of interest" description="Disordered" evidence="1">
    <location>
        <begin position="44"/>
        <end position="104"/>
    </location>
</feature>
<evidence type="ECO:0000313" key="2">
    <source>
        <dbReference type="EMBL" id="KAJ1150926.1"/>
    </source>
</evidence>
<dbReference type="Proteomes" id="UP001066276">
    <property type="component" value="Chromosome 5"/>
</dbReference>
<proteinExistence type="predicted"/>
<feature type="compositionally biased region" description="Basic and acidic residues" evidence="1">
    <location>
        <begin position="9"/>
        <end position="28"/>
    </location>
</feature>
<reference evidence="2" key="1">
    <citation type="journal article" date="2022" name="bioRxiv">
        <title>Sequencing and chromosome-scale assembly of the giantPleurodeles waltlgenome.</title>
        <authorList>
            <person name="Brown T."/>
            <person name="Elewa A."/>
            <person name="Iarovenko S."/>
            <person name="Subramanian E."/>
            <person name="Araus A.J."/>
            <person name="Petzold A."/>
            <person name="Susuki M."/>
            <person name="Suzuki K.-i.T."/>
            <person name="Hayashi T."/>
            <person name="Toyoda A."/>
            <person name="Oliveira C."/>
            <person name="Osipova E."/>
            <person name="Leigh N.D."/>
            <person name="Simon A."/>
            <person name="Yun M.H."/>
        </authorList>
    </citation>
    <scope>NUCLEOTIDE SEQUENCE</scope>
    <source>
        <strain evidence="2">20211129_DDA</strain>
        <tissue evidence="2">Liver</tissue>
    </source>
</reference>
<accession>A0AAV7RHG0</accession>